<dbReference type="EMBL" id="LN483298">
    <property type="protein sequence ID" value="CDZ98116.1"/>
    <property type="molecule type" value="Genomic_DNA"/>
</dbReference>
<dbReference type="AlphaFoldDB" id="A0A0F7SGS9"/>
<reference evidence="1" key="1">
    <citation type="submission" date="2014-08" db="EMBL/GenBank/DDBJ databases">
        <authorList>
            <person name="Sharma Rahul"/>
            <person name="Thines Marco"/>
        </authorList>
    </citation>
    <scope>NUCLEOTIDE SEQUENCE</scope>
</reference>
<accession>A0A0F7SGS9</accession>
<proteinExistence type="predicted"/>
<organism evidence="1">
    <name type="scientific">Phaffia rhodozyma</name>
    <name type="common">Yeast</name>
    <name type="synonym">Xanthophyllomyces dendrorhous</name>
    <dbReference type="NCBI Taxonomy" id="264483"/>
    <lineage>
        <taxon>Eukaryota</taxon>
        <taxon>Fungi</taxon>
        <taxon>Dikarya</taxon>
        <taxon>Basidiomycota</taxon>
        <taxon>Agaricomycotina</taxon>
        <taxon>Tremellomycetes</taxon>
        <taxon>Cystofilobasidiales</taxon>
        <taxon>Mrakiaceae</taxon>
        <taxon>Phaffia</taxon>
    </lineage>
</organism>
<evidence type="ECO:0000313" key="1">
    <source>
        <dbReference type="EMBL" id="CDZ98116.1"/>
    </source>
</evidence>
<protein>
    <submittedName>
        <fullName evidence="1">Uncharacterized protein</fullName>
    </submittedName>
</protein>
<sequence>MQYDGGMPLLQSGFCAISVYENHSKDLEQQAGLTISSSDDLSWRNLHTTGTNDRHRQEASSDIYIQLYALTDYKPDASRSVAQLVICRDEHALSVHNYDPDE</sequence>
<name>A0A0F7SGS9_PHARH</name>